<evidence type="ECO:0000256" key="7">
    <source>
        <dbReference type="SAM" id="MobiDB-lite"/>
    </source>
</evidence>
<dbReference type="PANTHER" id="PTHR14085">
    <property type="entry name" value="WD-REPEAT PROTEIN BING4"/>
    <property type="match status" value="1"/>
</dbReference>
<protein>
    <recommendedName>
        <fullName evidence="8">BING4 C-terminal domain-containing protein</fullName>
    </recommendedName>
</protein>
<keyword evidence="2" id="KW-0698">rRNA processing</keyword>
<dbReference type="InterPro" id="IPR012952">
    <property type="entry name" value="BING4_C_dom"/>
</dbReference>
<dbReference type="PROSITE" id="PS50082">
    <property type="entry name" value="WD_REPEATS_2"/>
    <property type="match status" value="1"/>
</dbReference>
<dbReference type="STRING" id="6832.A0A553NC07"/>
<keyword evidence="5" id="KW-0539">Nucleus</keyword>
<feature type="domain" description="BING4 C-terminal" evidence="8">
    <location>
        <begin position="442"/>
        <end position="520"/>
    </location>
</feature>
<sequence>MCQCQNPSTSSMSIDVGSTGKMRYFTKSQTPSSESGGSKSENIFIMGANEMKNARNVQNKLRKKANRVRDVSGLKGTRSGRVAPREHFRSRKRRKGDKGPDPFPGPVPLDPKVLAKYSNGPGVTRNKVKTKFRQKEVERREKQIEFAETLAGKAELLLDEDVGVLEGDEIQEFTPTITQTQIQQNVDDISATKGFDLNLPQFGPYKADYTKNGRYLVIGGRRGHVAAFDWTSKNLTCEINVQESVHDVKWLHTENMFAVAQKKWTYIYDNQGIELHCLKRLDNVLKLEFLPYHFLLAAGSESGFLSWVDISLGKLVTQYNAKLGPMGVMCQNPSNAILCAGHGKGIVTMWSPNMREPVAKMLAHRQAVRGVAVDLTGTYLATAGTDRSLKIWDVRQFKCLQNYRISAGASQLEFSGRGLLGVAMGNTVEIFKDCCTTAVKYPYMRHRAFKRITDIHFAPYEDAMGIGHEAGFTSILVPGSGDPNFDALEVNPYQTKRQRREAEVKALLEKIPSELISLDPTQLGDVDVKTFEEKIAEKNSKLHLKPEKIDFEPRYKMKGKGGTAKRFHIKRTVRGEIKMRDLNQKLEEVAQEEQVSRVGKPKQEKKPKSLLDRLK</sequence>
<dbReference type="SUPFAM" id="SSF50978">
    <property type="entry name" value="WD40 repeat-like"/>
    <property type="match status" value="1"/>
</dbReference>
<evidence type="ECO:0000256" key="2">
    <source>
        <dbReference type="ARBA" id="ARBA00022552"/>
    </source>
</evidence>
<dbReference type="EMBL" id="VCGU01000458">
    <property type="protein sequence ID" value="TRY62945.1"/>
    <property type="molecule type" value="Genomic_DNA"/>
</dbReference>
<dbReference type="InterPro" id="IPR036322">
    <property type="entry name" value="WD40_repeat_dom_sf"/>
</dbReference>
<keyword evidence="3 6" id="KW-0853">WD repeat</keyword>
<dbReference type="InterPro" id="IPR001680">
    <property type="entry name" value="WD40_rpt"/>
</dbReference>
<dbReference type="InterPro" id="IPR040315">
    <property type="entry name" value="WDR46/Utp7"/>
</dbReference>
<dbReference type="AlphaFoldDB" id="A0A553NC07"/>
<comment type="caution">
    <text evidence="9">The sequence shown here is derived from an EMBL/GenBank/DDBJ whole genome shotgun (WGS) entry which is preliminary data.</text>
</comment>
<evidence type="ECO:0000256" key="6">
    <source>
        <dbReference type="PROSITE-ProRule" id="PRU00221"/>
    </source>
</evidence>
<name>A0A553NC07_TIGCA</name>
<feature type="repeat" description="WD" evidence="6">
    <location>
        <begin position="361"/>
        <end position="402"/>
    </location>
</feature>
<dbReference type="SMART" id="SM00320">
    <property type="entry name" value="WD40"/>
    <property type="match status" value="5"/>
</dbReference>
<dbReference type="GO" id="GO:0030686">
    <property type="term" value="C:90S preribosome"/>
    <property type="evidence" value="ECO:0007669"/>
    <property type="project" value="TreeGrafter"/>
</dbReference>
<dbReference type="InterPro" id="IPR015943">
    <property type="entry name" value="WD40/YVTN_repeat-like_dom_sf"/>
</dbReference>
<dbReference type="OMA" id="EFLPYHW"/>
<evidence type="ECO:0000313" key="9">
    <source>
        <dbReference type="EMBL" id="TRY62945.1"/>
    </source>
</evidence>
<evidence type="ECO:0000259" key="8">
    <source>
        <dbReference type="SMART" id="SM01033"/>
    </source>
</evidence>
<dbReference type="PROSITE" id="PS00678">
    <property type="entry name" value="WD_REPEATS_1"/>
    <property type="match status" value="1"/>
</dbReference>
<dbReference type="Pfam" id="PF08149">
    <property type="entry name" value="BING4CT"/>
    <property type="match status" value="1"/>
</dbReference>
<evidence type="ECO:0000313" key="10">
    <source>
        <dbReference type="Proteomes" id="UP000318571"/>
    </source>
</evidence>
<gene>
    <name evidence="9" type="ORF">TCAL_07271</name>
</gene>
<evidence type="ECO:0000256" key="3">
    <source>
        <dbReference type="ARBA" id="ARBA00022574"/>
    </source>
</evidence>
<dbReference type="FunFam" id="2.130.10.10:FF:000378">
    <property type="entry name" value="U3 small nucleolar RNA-associated protein 7"/>
    <property type="match status" value="1"/>
</dbReference>
<dbReference type="InterPro" id="IPR019775">
    <property type="entry name" value="WD40_repeat_CS"/>
</dbReference>
<dbReference type="GO" id="GO:0000462">
    <property type="term" value="P:maturation of SSU-rRNA from tricistronic rRNA transcript (SSU-rRNA, 5.8S rRNA, LSU-rRNA)"/>
    <property type="evidence" value="ECO:0007669"/>
    <property type="project" value="TreeGrafter"/>
</dbReference>
<keyword evidence="10" id="KW-1185">Reference proteome</keyword>
<dbReference type="OrthoDB" id="10251154at2759"/>
<feature type="region of interest" description="Disordered" evidence="7">
    <location>
        <begin position="589"/>
        <end position="615"/>
    </location>
</feature>
<organism evidence="9 10">
    <name type="scientific">Tigriopus californicus</name>
    <name type="common">Marine copepod</name>
    <dbReference type="NCBI Taxonomy" id="6832"/>
    <lineage>
        <taxon>Eukaryota</taxon>
        <taxon>Metazoa</taxon>
        <taxon>Ecdysozoa</taxon>
        <taxon>Arthropoda</taxon>
        <taxon>Crustacea</taxon>
        <taxon>Multicrustacea</taxon>
        <taxon>Hexanauplia</taxon>
        <taxon>Copepoda</taxon>
        <taxon>Harpacticoida</taxon>
        <taxon>Harpacticidae</taxon>
        <taxon>Tigriopus</taxon>
    </lineage>
</organism>
<evidence type="ECO:0000256" key="1">
    <source>
        <dbReference type="ARBA" id="ARBA00004604"/>
    </source>
</evidence>
<dbReference type="Proteomes" id="UP000318571">
    <property type="component" value="Chromosome 10"/>
</dbReference>
<feature type="region of interest" description="Disordered" evidence="7">
    <location>
        <begin position="61"/>
        <end position="111"/>
    </location>
</feature>
<keyword evidence="4" id="KW-0677">Repeat</keyword>
<accession>A0A553NC07</accession>
<dbReference type="Gene3D" id="2.130.10.10">
    <property type="entry name" value="YVTN repeat-like/Quinoprotein amine dehydrogenase"/>
    <property type="match status" value="1"/>
</dbReference>
<evidence type="ECO:0000256" key="5">
    <source>
        <dbReference type="ARBA" id="ARBA00023242"/>
    </source>
</evidence>
<dbReference type="PANTHER" id="PTHR14085:SF3">
    <property type="entry name" value="WD REPEAT-CONTAINING PROTEIN 46"/>
    <property type="match status" value="1"/>
</dbReference>
<dbReference type="GO" id="GO:0032040">
    <property type="term" value="C:small-subunit processome"/>
    <property type="evidence" value="ECO:0007669"/>
    <property type="project" value="TreeGrafter"/>
</dbReference>
<dbReference type="PROSITE" id="PS50294">
    <property type="entry name" value="WD_REPEATS_REGION"/>
    <property type="match status" value="1"/>
</dbReference>
<reference evidence="9 10" key="1">
    <citation type="journal article" date="2018" name="Nat. Ecol. Evol.">
        <title>Genomic signatures of mitonuclear coevolution across populations of Tigriopus californicus.</title>
        <authorList>
            <person name="Barreto F.S."/>
            <person name="Watson E.T."/>
            <person name="Lima T.G."/>
            <person name="Willett C.S."/>
            <person name="Edmands S."/>
            <person name="Li W."/>
            <person name="Burton R.S."/>
        </authorList>
    </citation>
    <scope>NUCLEOTIDE SEQUENCE [LARGE SCALE GENOMIC DNA]</scope>
    <source>
        <strain evidence="9 10">San Diego</strain>
    </source>
</reference>
<comment type="subcellular location">
    <subcellularLocation>
        <location evidence="1">Nucleus</location>
        <location evidence="1">Nucleolus</location>
    </subcellularLocation>
</comment>
<feature type="compositionally biased region" description="Basic and acidic residues" evidence="7">
    <location>
        <begin position="601"/>
        <end position="615"/>
    </location>
</feature>
<dbReference type="Pfam" id="PF00400">
    <property type="entry name" value="WD40"/>
    <property type="match status" value="1"/>
</dbReference>
<proteinExistence type="predicted"/>
<dbReference type="SMART" id="SM01033">
    <property type="entry name" value="BING4CT"/>
    <property type="match status" value="1"/>
</dbReference>
<evidence type="ECO:0000256" key="4">
    <source>
        <dbReference type="ARBA" id="ARBA00022737"/>
    </source>
</evidence>